<keyword evidence="2" id="KW-1185">Reference proteome</keyword>
<evidence type="ECO:0000313" key="2">
    <source>
        <dbReference type="Proteomes" id="UP000717585"/>
    </source>
</evidence>
<organism evidence="1 2">
    <name type="scientific">Carpediemonas membranifera</name>
    <dbReference type="NCBI Taxonomy" id="201153"/>
    <lineage>
        <taxon>Eukaryota</taxon>
        <taxon>Metamonada</taxon>
        <taxon>Carpediemonas-like organisms</taxon>
        <taxon>Carpediemonas</taxon>
    </lineage>
</organism>
<accession>A0A8J6AQ50</accession>
<comment type="caution">
    <text evidence="1">The sequence shown here is derived from an EMBL/GenBank/DDBJ whole genome shotgun (WGS) entry which is preliminary data.</text>
</comment>
<dbReference type="EMBL" id="JAHDYR010000064">
    <property type="protein sequence ID" value="KAG9390538.1"/>
    <property type="molecule type" value="Genomic_DNA"/>
</dbReference>
<dbReference type="AlphaFoldDB" id="A0A8J6AQ50"/>
<evidence type="ECO:0000313" key="1">
    <source>
        <dbReference type="EMBL" id="KAG9390538.1"/>
    </source>
</evidence>
<gene>
    <name evidence="1" type="ORF">J8273_7889</name>
</gene>
<sequence length="436" mass="47041">MESAIEALGLPVYLSVNEKETFHHFIEDYTRSTIPIPVPKRQFTPAEQLKAVYNDQYIMNYISKQRPDGENDAARIEALDHAQQTMIAQIQSMNIELNALREIMNTLASTEDPVLGMTVPDPDQPDDPDALGPLAMSFQHCLARKYSTLNKCAGIIGHGLEQIRASSGAYSLDAVAEAAGRYPLRPSRAVQAAREVRSLPRVVADVGFDFAPRQVALEHGVTLAQLDDASRAAIHSYLFRLMKSEALSDPTDWRAVDGNWVTVHYHRDRPPIAIGLSKDEVPVIVAKDCPPGLHSDAVLFAVFEGGRYVIDGRLSATSVHFMGGKPADHTVTGAVQTLAVHSVSMQAVLASLVGLGFRPTGSTHEIRPGGPCSIASRFEISLGSERLELTLFDDTVSLGSSRGARTLGLGAVVQFLEGLAGMAPQDAVGAARGLWG</sequence>
<reference evidence="1" key="1">
    <citation type="submission" date="2021-05" db="EMBL/GenBank/DDBJ databases">
        <title>A free-living protist that lacks canonical eukaryotic 1 DNA replication and segregation systems.</title>
        <authorList>
            <person name="Salas-Leiva D.E."/>
            <person name="Tromer E.C."/>
            <person name="Curtis B.A."/>
            <person name="Jerlstrom-Hultqvist J."/>
            <person name="Kolisko M."/>
            <person name="Yi Z."/>
            <person name="Salas-Leiva J.S."/>
            <person name="Gallot-Lavallee L."/>
            <person name="Kops G.J.P.L."/>
            <person name="Archibald J.M."/>
            <person name="Simpson A.G.B."/>
            <person name="Roger A.J."/>
        </authorList>
    </citation>
    <scope>NUCLEOTIDE SEQUENCE</scope>
    <source>
        <strain evidence="1">BICM</strain>
    </source>
</reference>
<dbReference type="Proteomes" id="UP000717585">
    <property type="component" value="Unassembled WGS sequence"/>
</dbReference>
<proteinExistence type="predicted"/>
<name>A0A8J6AQ50_9EUKA</name>
<protein>
    <submittedName>
        <fullName evidence="1">Uncharacterized protein</fullName>
    </submittedName>
</protein>